<keyword evidence="2" id="KW-1185">Reference proteome</keyword>
<name>A0ABQ7Q180_PLUXY</name>
<organism evidence="1 2">
    <name type="scientific">Plutella xylostella</name>
    <name type="common">Diamondback moth</name>
    <name type="synonym">Plutella maculipennis</name>
    <dbReference type="NCBI Taxonomy" id="51655"/>
    <lineage>
        <taxon>Eukaryota</taxon>
        <taxon>Metazoa</taxon>
        <taxon>Ecdysozoa</taxon>
        <taxon>Arthropoda</taxon>
        <taxon>Hexapoda</taxon>
        <taxon>Insecta</taxon>
        <taxon>Pterygota</taxon>
        <taxon>Neoptera</taxon>
        <taxon>Endopterygota</taxon>
        <taxon>Lepidoptera</taxon>
        <taxon>Glossata</taxon>
        <taxon>Ditrysia</taxon>
        <taxon>Yponomeutoidea</taxon>
        <taxon>Plutellidae</taxon>
        <taxon>Plutella</taxon>
    </lineage>
</organism>
<evidence type="ECO:0000313" key="1">
    <source>
        <dbReference type="EMBL" id="KAG7298990.1"/>
    </source>
</evidence>
<protein>
    <submittedName>
        <fullName evidence="1">Uncharacterized protein</fullName>
    </submittedName>
</protein>
<proteinExistence type="predicted"/>
<dbReference type="Proteomes" id="UP000823941">
    <property type="component" value="Chromosome 23"/>
</dbReference>
<reference evidence="1 2" key="1">
    <citation type="submission" date="2021-06" db="EMBL/GenBank/DDBJ databases">
        <title>A haploid diamondback moth (Plutella xylostella L.) genome assembly resolves 31 chromosomes and identifies a diamide resistance mutation.</title>
        <authorList>
            <person name="Ward C.M."/>
            <person name="Perry K.D."/>
            <person name="Baker G."/>
            <person name="Powis K."/>
            <person name="Heckel D.G."/>
            <person name="Baxter S.W."/>
        </authorList>
    </citation>
    <scope>NUCLEOTIDE SEQUENCE [LARGE SCALE GENOMIC DNA]</scope>
    <source>
        <strain evidence="1 2">LV</strain>
        <tissue evidence="1">Single pupa</tissue>
    </source>
</reference>
<accession>A0ABQ7Q180</accession>
<comment type="caution">
    <text evidence="1">The sequence shown here is derived from an EMBL/GenBank/DDBJ whole genome shotgun (WGS) entry which is preliminary data.</text>
</comment>
<dbReference type="EMBL" id="JAHIBW010000023">
    <property type="protein sequence ID" value="KAG7298990.1"/>
    <property type="molecule type" value="Genomic_DNA"/>
</dbReference>
<evidence type="ECO:0000313" key="2">
    <source>
        <dbReference type="Proteomes" id="UP000823941"/>
    </source>
</evidence>
<sequence length="227" mass="25105">MDVVWAEVRSNMYSHPSARAELILLKKQLASVNCKCATCLTVNVPAVDVKAVQQETREKLGIDCNVTTEVFYATKKNSCDIFQEQAKKELFDNGPCPSCFVLTALLKNGSTKATVLKDEETTAEVKGISEATSCHVMPLVDRCSSAIRSITASGCCNTSLNDDNDDDDNNEMAHAIPVMKTSSQKVTFRMDDGTDMYEKVLTESEYYDNGVCLEKLVRDIRPPLTYC</sequence>
<gene>
    <name evidence="1" type="ORF">JYU34_017462</name>
</gene>